<name>A0A2A2HAG1_METBR</name>
<comment type="caution">
    <text evidence="1">The sequence shown here is derived from an EMBL/GenBank/DDBJ whole genome shotgun (WGS) entry which is preliminary data.</text>
</comment>
<gene>
    <name evidence="1" type="ORF">ASJ80_16050</name>
</gene>
<organism evidence="1 2">
    <name type="scientific">Methanobacterium bryantii</name>
    <dbReference type="NCBI Taxonomy" id="2161"/>
    <lineage>
        <taxon>Archaea</taxon>
        <taxon>Methanobacteriati</taxon>
        <taxon>Methanobacteriota</taxon>
        <taxon>Methanomada group</taxon>
        <taxon>Methanobacteria</taxon>
        <taxon>Methanobacteriales</taxon>
        <taxon>Methanobacteriaceae</taxon>
        <taxon>Methanobacterium</taxon>
    </lineage>
</organism>
<dbReference type="GO" id="GO:0008641">
    <property type="term" value="F:ubiquitin-like modifier activating enzyme activity"/>
    <property type="evidence" value="ECO:0007669"/>
    <property type="project" value="InterPro"/>
</dbReference>
<protein>
    <submittedName>
        <fullName evidence="1">Thiamine biosynthesis protein ThiF</fullName>
    </submittedName>
</protein>
<evidence type="ECO:0000313" key="2">
    <source>
        <dbReference type="Proteomes" id="UP000217784"/>
    </source>
</evidence>
<dbReference type="EMBL" id="LMVM01000001">
    <property type="protein sequence ID" value="PAV06335.1"/>
    <property type="molecule type" value="Genomic_DNA"/>
</dbReference>
<dbReference type="AlphaFoldDB" id="A0A2A2HAG1"/>
<dbReference type="Proteomes" id="UP000217784">
    <property type="component" value="Unassembled WGS sequence"/>
</dbReference>
<dbReference type="Gene3D" id="3.40.50.720">
    <property type="entry name" value="NAD(P)-binding Rossmann-like Domain"/>
    <property type="match status" value="1"/>
</dbReference>
<reference evidence="1 2" key="1">
    <citation type="journal article" date="2017" name="BMC Genomics">
        <title>Genomic analysis of methanogenic archaea reveals a shift towards energy conservation.</title>
        <authorList>
            <person name="Gilmore S.P."/>
            <person name="Henske J.K."/>
            <person name="Sexton J.A."/>
            <person name="Solomon K.V."/>
            <person name="Seppala S."/>
            <person name="Yoo J.I."/>
            <person name="Huyett L.M."/>
            <person name="Pressman A."/>
            <person name="Cogan J.Z."/>
            <person name="Kivenson V."/>
            <person name="Peng X."/>
            <person name="Tan Y."/>
            <person name="Valentine D.L."/>
            <person name="O'Malley M.A."/>
        </authorList>
    </citation>
    <scope>NUCLEOTIDE SEQUENCE [LARGE SCALE GENOMIC DNA]</scope>
    <source>
        <strain evidence="1 2">M.o.H.</strain>
    </source>
</reference>
<accession>A0A2A2HAG1</accession>
<dbReference type="SUPFAM" id="SSF69572">
    <property type="entry name" value="Activating enzymes of the ubiquitin-like proteins"/>
    <property type="match status" value="1"/>
</dbReference>
<proteinExistence type="predicted"/>
<sequence>MVIEVLENKIQSIGELENKKVSKGHVTLVGVGRLGLRIGINLIQVHRGGPKEISAFDGQKISESDIIFKILGGNFGDYKVDFLKSICTHPESLRKVTAFKEDITKNNLDLIKGNVVSIQSAGGNTIPTTAAVIKRAHEIGAKTISTAGVFGIGEEKITVMDISEVDDSNPVVKELRSHGIEENHKIVTTGRFIEDNIPITPYVLDAYSIIMTKEILKLLM</sequence>
<dbReference type="RefSeq" id="WP_069582659.1">
    <property type="nucleotide sequence ID" value="NZ_LMVM01000001.1"/>
</dbReference>
<dbReference type="PIRSF" id="PIRSF006529">
    <property type="entry name" value="UCP006529_dinclt"/>
    <property type="match status" value="1"/>
</dbReference>
<keyword evidence="2" id="KW-1185">Reference proteome</keyword>
<evidence type="ECO:0000313" key="1">
    <source>
        <dbReference type="EMBL" id="PAV06335.1"/>
    </source>
</evidence>
<dbReference type="OrthoDB" id="63188at2157"/>
<dbReference type="InterPro" id="IPR035985">
    <property type="entry name" value="Ubiquitin-activating_enz"/>
</dbReference>
<dbReference type="InterPro" id="IPR012028">
    <property type="entry name" value="UCP006529_dinclt"/>
</dbReference>